<evidence type="ECO:0000256" key="2">
    <source>
        <dbReference type="ARBA" id="ARBA00022679"/>
    </source>
</evidence>
<feature type="domain" description="Methyltransferase" evidence="8">
    <location>
        <begin position="463"/>
        <end position="528"/>
    </location>
</feature>
<dbReference type="InterPro" id="IPR025714">
    <property type="entry name" value="Methyltranfer_dom"/>
</dbReference>
<dbReference type="Pfam" id="PF13847">
    <property type="entry name" value="Methyltransf_31"/>
    <property type="match status" value="1"/>
</dbReference>
<accession>A0A8E5JTB9</accession>
<evidence type="ECO:0000256" key="5">
    <source>
        <dbReference type="ARBA" id="ARBA00047278"/>
    </source>
</evidence>
<dbReference type="GO" id="GO:0006396">
    <property type="term" value="P:RNA processing"/>
    <property type="evidence" value="ECO:0007669"/>
    <property type="project" value="InterPro"/>
</dbReference>
<feature type="compositionally biased region" description="Gly residues" evidence="7">
    <location>
        <begin position="646"/>
        <end position="668"/>
    </location>
</feature>
<feature type="compositionally biased region" description="Low complexity" evidence="7">
    <location>
        <begin position="21"/>
        <end position="32"/>
    </location>
</feature>
<feature type="region of interest" description="Disordered" evidence="7">
    <location>
        <begin position="1"/>
        <end position="89"/>
    </location>
</feature>
<dbReference type="PANTHER" id="PTHR45904">
    <property type="entry name" value="TRNA (URACIL-5-)-METHYLTRANSFERASE"/>
    <property type="match status" value="1"/>
</dbReference>
<dbReference type="Gene3D" id="2.40.50.1070">
    <property type="match status" value="1"/>
</dbReference>
<dbReference type="OrthoDB" id="10250660at2759"/>
<keyword evidence="3 6" id="KW-0949">S-adenosyl-L-methionine</keyword>
<name>A0A8E5JTB9_SCHGR</name>
<proteinExistence type="evidence at transcript level"/>
<keyword evidence="1 6" id="KW-0489">Methyltransferase</keyword>
<dbReference type="CDD" id="cd02440">
    <property type="entry name" value="AdoMet_MTases"/>
    <property type="match status" value="1"/>
</dbReference>
<dbReference type="EMBL" id="MW962813">
    <property type="protein sequence ID" value="QVD39579.1"/>
    <property type="molecule type" value="mRNA"/>
</dbReference>
<sequence length="892" mass="98581">MAAATIKTEPMDVDEGGNQTPAQPASESAPAANGEVEMKTPKEESSSEKEKQAATEESKTGDEKEAEAAKVNGEGDADGEVDNEDKEPMKVSGTYKIKVSGLPRFCPLGEFKKLVKEELGLALSYVRCPKRGNPWLHLTFNTPEEQHRAQKALHKYTWKRKTLTCSIVTTDAQKRKPEDSTGDDSDAKKAKLDLSVEERVLMATIPYHNIPYEEQLKKKTEELKAMATRLGDLIVRRNPELAGWAEQQREKHDGLVFQLDEIRPSPVTDAYRNKCEFRIGLNPDTQERTVGCRLENYKDGSMGVGPADSLKHLPDQMREAVKLFQDYIRKSDKEPFSIEQRQGYWRHLVVRVTSSGEMMIVVVAHPQQLSEEELTKMKDDIRDYFVNGEGRACNVTSLYFQKFTEKLIGVPLPDMDHLYGKTHLEEVMLDLTFRLSPSSYFQVNTKGGEVLYSAIIELVEPTEETTVLDLCCGTGGIGLCIAKKCGQVFGIEYLEQNIEDAKKNAEINEITNCEFIAGRAEDALPTLEPKITGKHVVPILDPPRTGLNQKVMQQLRKMENVQKLIYVCSNHKAPIRNFLDLCCPAGKNGMTGHPFVPTRTIPVDVVPHTMHAQMAMLLERVDPATLPKAKHPIPRGVRKPLRGRTGRGGLKVGMMGRGRGGRMRGGMPGMMPIGGPSMRGMRGGMRGGMRSVPVARGMAPRPYPSAPGLLDHPRDFGRPLRARDMYDDGYGPTPLLERDYLPPPLTQSAYHGGRRGPDPRRGLDFSSDELTLSRYSDFRRDVEDAIDSSFSPRMGGRNVRPLLAGGPAAVTAATMLEREEMAYRAGLTRGLVGAAAFTPQPLYPQYHSAQSTSSGIPFKGSRSGGKRGGRDTRGRRGSRGAGGRGGGRGGRR</sequence>
<evidence type="ECO:0000313" key="9">
    <source>
        <dbReference type="EMBL" id="QVD39579.1"/>
    </source>
</evidence>
<feature type="binding site" evidence="6">
    <location>
        <position position="492"/>
    </location>
    <ligand>
        <name>S-adenosyl-L-methionine</name>
        <dbReference type="ChEBI" id="CHEBI:59789"/>
    </ligand>
</feature>
<keyword evidence="2 6" id="KW-0808">Transferase</keyword>
<feature type="region of interest" description="Disordered" evidence="7">
    <location>
        <begin position="627"/>
        <end position="672"/>
    </location>
</feature>
<evidence type="ECO:0000256" key="7">
    <source>
        <dbReference type="SAM" id="MobiDB-lite"/>
    </source>
</evidence>
<evidence type="ECO:0000256" key="6">
    <source>
        <dbReference type="PROSITE-ProRule" id="PRU01024"/>
    </source>
</evidence>
<reference evidence="9" key="1">
    <citation type="journal article" date="2021" name="J. Neurophysiol.">
        <title>Gene transcription changes in a locust model of noise-induced deafness.</title>
        <authorList>
            <person name="French A.S."/>
            <person name="Warren B."/>
        </authorList>
    </citation>
    <scope>NUCLEOTIDE SEQUENCE</scope>
</reference>
<feature type="region of interest" description="Disordered" evidence="7">
    <location>
        <begin position="734"/>
        <end position="766"/>
    </location>
</feature>
<dbReference type="EC" id="2.1.1.35" evidence="4"/>
<dbReference type="GO" id="GO:0003723">
    <property type="term" value="F:RNA binding"/>
    <property type="evidence" value="ECO:0007669"/>
    <property type="project" value="TreeGrafter"/>
</dbReference>
<feature type="compositionally biased region" description="Gly residues" evidence="7">
    <location>
        <begin position="879"/>
        <end position="892"/>
    </location>
</feature>
<comment type="caution">
    <text evidence="6">Lacks conserved residue(s) required for the propagation of feature annotation.</text>
</comment>
<dbReference type="InterPro" id="IPR029063">
    <property type="entry name" value="SAM-dependent_MTases_sf"/>
</dbReference>
<dbReference type="PANTHER" id="PTHR45904:SF2">
    <property type="entry name" value="TRNA (URACIL-5-)-METHYLTRANSFERASE HOMOLOG A"/>
    <property type="match status" value="1"/>
</dbReference>
<evidence type="ECO:0000256" key="4">
    <source>
        <dbReference type="ARBA" id="ARBA00033763"/>
    </source>
</evidence>
<evidence type="ECO:0000259" key="8">
    <source>
        <dbReference type="Pfam" id="PF13847"/>
    </source>
</evidence>
<feature type="region of interest" description="Disordered" evidence="7">
    <location>
        <begin position="846"/>
        <end position="892"/>
    </location>
</feature>
<feature type="binding site" evidence="6">
    <location>
        <position position="541"/>
    </location>
    <ligand>
        <name>S-adenosyl-L-methionine</name>
        <dbReference type="ChEBI" id="CHEBI:59789"/>
    </ligand>
</feature>
<dbReference type="InterPro" id="IPR045850">
    <property type="entry name" value="TRM2_met"/>
</dbReference>
<dbReference type="SUPFAM" id="SSF53335">
    <property type="entry name" value="S-adenosyl-L-methionine-dependent methyltransferases"/>
    <property type="match status" value="1"/>
</dbReference>
<feature type="binding site" evidence="6">
    <location>
        <position position="442"/>
    </location>
    <ligand>
        <name>S-adenosyl-L-methionine</name>
        <dbReference type="ChEBI" id="CHEBI:59789"/>
    </ligand>
</feature>
<dbReference type="InterPro" id="IPR010280">
    <property type="entry name" value="U5_MeTrfase_fam"/>
</dbReference>
<dbReference type="AlphaFoldDB" id="A0A8E5JTB9"/>
<organism evidence="9">
    <name type="scientific">Schistocerca gregaria</name>
    <name type="common">Desert locust</name>
    <name type="synonym">Gryllus gregarius</name>
    <dbReference type="NCBI Taxonomy" id="7010"/>
    <lineage>
        <taxon>Eukaryota</taxon>
        <taxon>Metazoa</taxon>
        <taxon>Ecdysozoa</taxon>
        <taxon>Arthropoda</taxon>
        <taxon>Hexapoda</taxon>
        <taxon>Insecta</taxon>
        <taxon>Pterygota</taxon>
        <taxon>Neoptera</taxon>
        <taxon>Polyneoptera</taxon>
        <taxon>Orthoptera</taxon>
        <taxon>Caelifera</taxon>
        <taxon>Acrididea</taxon>
        <taxon>Acridomorpha</taxon>
        <taxon>Acridoidea</taxon>
        <taxon>Acrididae</taxon>
        <taxon>Cyrtacanthacridinae</taxon>
        <taxon>Schistocerca</taxon>
    </lineage>
</organism>
<evidence type="ECO:0000256" key="1">
    <source>
        <dbReference type="ARBA" id="ARBA00022603"/>
    </source>
</evidence>
<feature type="compositionally biased region" description="Acidic residues" evidence="7">
    <location>
        <begin position="75"/>
        <end position="85"/>
    </location>
</feature>
<dbReference type="PROSITE" id="PS51687">
    <property type="entry name" value="SAM_MT_RNA_M5U"/>
    <property type="match status" value="1"/>
</dbReference>
<comment type="similarity">
    <text evidence="6">Belongs to the class I-like SAM-binding methyltransferase superfamily. RNA M5U methyltransferase family.</text>
</comment>
<comment type="catalytic activity">
    <reaction evidence="5">
        <text>uridine(54) in tRNA + S-adenosyl-L-methionine = 5-methyluridine(54) in tRNA + S-adenosyl-L-homocysteine + H(+)</text>
        <dbReference type="Rhea" id="RHEA:42712"/>
        <dbReference type="Rhea" id="RHEA-COMP:10167"/>
        <dbReference type="Rhea" id="RHEA-COMP:10193"/>
        <dbReference type="ChEBI" id="CHEBI:15378"/>
        <dbReference type="ChEBI" id="CHEBI:57856"/>
        <dbReference type="ChEBI" id="CHEBI:59789"/>
        <dbReference type="ChEBI" id="CHEBI:65315"/>
        <dbReference type="ChEBI" id="CHEBI:74447"/>
        <dbReference type="EC" id="2.1.1.35"/>
    </reaction>
    <physiologicalReaction direction="left-to-right" evidence="5">
        <dbReference type="Rhea" id="RHEA:42713"/>
    </physiologicalReaction>
</comment>
<feature type="compositionally biased region" description="Basic and acidic residues" evidence="7">
    <location>
        <begin position="36"/>
        <end position="68"/>
    </location>
</feature>
<evidence type="ECO:0000256" key="3">
    <source>
        <dbReference type="ARBA" id="ARBA00022691"/>
    </source>
</evidence>
<protein>
    <recommendedName>
        <fullName evidence="4">tRNA (uracil(54)-C(5))-methyltransferase</fullName>
        <ecNumber evidence="4">2.1.1.35</ecNumber>
    </recommendedName>
</protein>
<dbReference type="GO" id="GO:0030697">
    <property type="term" value="F:tRNA (uracil(54)-C5)-methyltransferase activity, S-adenosyl methionine-dependent"/>
    <property type="evidence" value="ECO:0007669"/>
    <property type="project" value="UniProtKB-EC"/>
</dbReference>
<dbReference type="GO" id="GO:0032259">
    <property type="term" value="P:methylation"/>
    <property type="evidence" value="ECO:0007669"/>
    <property type="project" value="UniProtKB-KW"/>
</dbReference>
<feature type="compositionally biased region" description="Basic residues" evidence="7">
    <location>
        <begin position="628"/>
        <end position="645"/>
    </location>
</feature>
<dbReference type="Gene3D" id="3.40.50.150">
    <property type="entry name" value="Vaccinia Virus protein VP39"/>
    <property type="match status" value="1"/>
</dbReference>